<keyword evidence="8 10" id="KW-0472">Membrane</keyword>
<evidence type="ECO:0000256" key="6">
    <source>
        <dbReference type="ARBA" id="ARBA00022968"/>
    </source>
</evidence>
<keyword evidence="9" id="KW-0325">Glycoprotein</keyword>
<evidence type="ECO:0000256" key="1">
    <source>
        <dbReference type="ARBA" id="ARBA00004606"/>
    </source>
</evidence>
<evidence type="ECO:0000256" key="4">
    <source>
        <dbReference type="ARBA" id="ARBA00022679"/>
    </source>
</evidence>
<name>A0A8H6FRE9_9LECA</name>
<protein>
    <recommendedName>
        <fullName evidence="13">Glycosyltransferase family 71 protein</fullName>
    </recommendedName>
</protein>
<gene>
    <name evidence="11" type="ORF">HO173_008453</name>
</gene>
<accession>A0A8H6FRE9</accession>
<evidence type="ECO:0008006" key="13">
    <source>
        <dbReference type="Google" id="ProtNLM"/>
    </source>
</evidence>
<dbReference type="EMBL" id="JACCJC010000039">
    <property type="protein sequence ID" value="KAF6233329.1"/>
    <property type="molecule type" value="Genomic_DNA"/>
</dbReference>
<comment type="caution">
    <text evidence="11">The sequence shown here is derived from an EMBL/GenBank/DDBJ whole genome shotgun (WGS) entry which is preliminary data.</text>
</comment>
<keyword evidence="5 10" id="KW-0812">Transmembrane</keyword>
<comment type="similarity">
    <text evidence="2">Belongs to the MNN1/MNT family.</text>
</comment>
<dbReference type="PANTHER" id="PTHR31392:SF1">
    <property type="entry name" value="ALPHA-1,3-MANNOSYLTRANSFERASE MNN1-RELATED"/>
    <property type="match status" value="1"/>
</dbReference>
<evidence type="ECO:0000256" key="9">
    <source>
        <dbReference type="ARBA" id="ARBA00023180"/>
    </source>
</evidence>
<evidence type="ECO:0000256" key="5">
    <source>
        <dbReference type="ARBA" id="ARBA00022692"/>
    </source>
</evidence>
<dbReference type="Pfam" id="PF11051">
    <property type="entry name" value="Mannosyl_trans3"/>
    <property type="match status" value="1"/>
</dbReference>
<evidence type="ECO:0000313" key="12">
    <source>
        <dbReference type="Proteomes" id="UP000578531"/>
    </source>
</evidence>
<keyword evidence="7 10" id="KW-1133">Transmembrane helix</keyword>
<dbReference type="Proteomes" id="UP000578531">
    <property type="component" value="Unassembled WGS sequence"/>
</dbReference>
<evidence type="ECO:0000313" key="11">
    <source>
        <dbReference type="EMBL" id="KAF6233329.1"/>
    </source>
</evidence>
<comment type="subcellular location">
    <subcellularLocation>
        <location evidence="1">Membrane</location>
        <topology evidence="1">Single-pass type II membrane protein</topology>
    </subcellularLocation>
</comment>
<dbReference type="GO" id="GO:0016020">
    <property type="term" value="C:membrane"/>
    <property type="evidence" value="ECO:0007669"/>
    <property type="project" value="UniProtKB-SubCell"/>
</dbReference>
<dbReference type="AlphaFoldDB" id="A0A8H6FRE9"/>
<keyword evidence="6" id="KW-0735">Signal-anchor</keyword>
<reference evidence="11 12" key="1">
    <citation type="journal article" date="2020" name="Genomics">
        <title>Complete, high-quality genomes from long-read metagenomic sequencing of two wolf lichen thalli reveals enigmatic genome architecture.</title>
        <authorList>
            <person name="McKenzie S.K."/>
            <person name="Walston R.F."/>
            <person name="Allen J.L."/>
        </authorList>
    </citation>
    <scope>NUCLEOTIDE SEQUENCE [LARGE SCALE GENOMIC DNA]</scope>
    <source>
        <strain evidence="11">WasteWater2</strain>
    </source>
</reference>
<evidence type="ECO:0000256" key="3">
    <source>
        <dbReference type="ARBA" id="ARBA00022676"/>
    </source>
</evidence>
<dbReference type="OrthoDB" id="430354at2759"/>
<keyword evidence="3" id="KW-0328">Glycosyltransferase</keyword>
<feature type="transmembrane region" description="Helical" evidence="10">
    <location>
        <begin position="21"/>
        <end position="39"/>
    </location>
</feature>
<dbReference type="GO" id="GO:0006493">
    <property type="term" value="P:protein O-linked glycosylation"/>
    <property type="evidence" value="ECO:0007669"/>
    <property type="project" value="TreeGrafter"/>
</dbReference>
<sequence length="590" mass="65809">MGRSASVPNVGFSRIRLSKNSSVVIGVCCFVFTTVFYSATHLTSLGSFMTECSPGAESTGQYQQYLLWTLQAPSEKESLQAPEVAHHEIQMDEHKSAKPTQGPIPVPKIPSKAARIAHDATIKLQYAMNSSTISRIEGPNLFSMAKHISTFAHLLEAILTDVSIDRRPFLDLRERYFGWWKPSTTTHLPWEVKSHTTGIVLTAGQGNMVLAAHAIRTLRNVVNTTLPIQVAYAGDDDLPANKRREMKTLDPKLELINILDHYDEDIAGLRVGGWAMKPFAALASSFERVIIIDADTIFMQRPDEWFEENASLKQTGTLFFHDRAYGGRRTTDWVKTLLKESGRRPSVTLNSSMYWQEELEHQQESGVVYFNKAIPGAFMSLLFTTYMNSQNVRAHLYGQVAGDKETFWLAPELADIPYAFHPSYAGIIGPISANAEGIPEICSPQPLQTDLDGRPFWFNSGLMEDKTNADNKKYANLTHYIPGITSEQPVGGWRFIHDHTFCMGTSVEQMRSVKDAGLKEVANGLIDEARAVDKIFEAECNRGRDIAARYSELLPDTNGLYFTQSEQGVHSCVDLLPAQQRSNGRANVPV</sequence>
<evidence type="ECO:0000256" key="7">
    <source>
        <dbReference type="ARBA" id="ARBA00022989"/>
    </source>
</evidence>
<dbReference type="SUPFAM" id="SSF53448">
    <property type="entry name" value="Nucleotide-diphospho-sugar transferases"/>
    <property type="match status" value="1"/>
</dbReference>
<evidence type="ECO:0000256" key="2">
    <source>
        <dbReference type="ARBA" id="ARBA00009105"/>
    </source>
</evidence>
<dbReference type="PANTHER" id="PTHR31392">
    <property type="entry name" value="ALPHA-1,3-MANNOSYLTRANSFERASE MNN1-RELATED"/>
    <property type="match status" value="1"/>
</dbReference>
<dbReference type="GO" id="GO:0000033">
    <property type="term" value="F:alpha-1,3-mannosyltransferase activity"/>
    <property type="evidence" value="ECO:0007669"/>
    <property type="project" value="TreeGrafter"/>
</dbReference>
<evidence type="ECO:0000256" key="10">
    <source>
        <dbReference type="SAM" id="Phobius"/>
    </source>
</evidence>
<keyword evidence="12" id="KW-1185">Reference proteome</keyword>
<dbReference type="GeneID" id="59290109"/>
<dbReference type="RefSeq" id="XP_037162750.1">
    <property type="nucleotide sequence ID" value="XM_037310353.1"/>
</dbReference>
<dbReference type="GO" id="GO:0005794">
    <property type="term" value="C:Golgi apparatus"/>
    <property type="evidence" value="ECO:0007669"/>
    <property type="project" value="TreeGrafter"/>
</dbReference>
<dbReference type="InterPro" id="IPR022751">
    <property type="entry name" value="Alpha_mannosyltransferase"/>
</dbReference>
<proteinExistence type="inferred from homology"/>
<dbReference type="InterPro" id="IPR029044">
    <property type="entry name" value="Nucleotide-diphossugar_trans"/>
</dbReference>
<keyword evidence="4" id="KW-0808">Transferase</keyword>
<evidence type="ECO:0000256" key="8">
    <source>
        <dbReference type="ARBA" id="ARBA00023136"/>
    </source>
</evidence>
<organism evidence="11 12">
    <name type="scientific">Letharia columbiana</name>
    <dbReference type="NCBI Taxonomy" id="112416"/>
    <lineage>
        <taxon>Eukaryota</taxon>
        <taxon>Fungi</taxon>
        <taxon>Dikarya</taxon>
        <taxon>Ascomycota</taxon>
        <taxon>Pezizomycotina</taxon>
        <taxon>Lecanoromycetes</taxon>
        <taxon>OSLEUM clade</taxon>
        <taxon>Lecanoromycetidae</taxon>
        <taxon>Lecanorales</taxon>
        <taxon>Lecanorineae</taxon>
        <taxon>Parmeliaceae</taxon>
        <taxon>Letharia</taxon>
    </lineage>
</organism>